<sequence>MDALNELEVILRDNTTVTGTDAMREFIKCEVANVIEHADTGDVTVDLSTPSGIQGAAELIFYHIEAATEVKIDIAFIVDEICSQLKRRK</sequence>
<dbReference type="RefSeq" id="WP_034671305.1">
    <property type="nucleotide sequence ID" value="NZ_CP027365.1"/>
</dbReference>
<evidence type="ECO:0000313" key="2">
    <source>
        <dbReference type="Proteomes" id="UP000314285"/>
    </source>
</evidence>
<dbReference type="EMBL" id="VFBM01000003">
    <property type="protein sequence ID" value="TNX92839.1"/>
    <property type="molecule type" value="Genomic_DNA"/>
</dbReference>
<evidence type="ECO:0000313" key="1">
    <source>
        <dbReference type="EMBL" id="TNX92839.1"/>
    </source>
</evidence>
<comment type="caution">
    <text evidence="1">The sequence shown here is derived from an EMBL/GenBank/DDBJ whole genome shotgun (WGS) entry which is preliminary data.</text>
</comment>
<accession>A0A8H2K1Q9</accession>
<organism evidence="1 2">
    <name type="scientific">Acinetobacter radioresistens</name>
    <dbReference type="NCBI Taxonomy" id="40216"/>
    <lineage>
        <taxon>Bacteria</taxon>
        <taxon>Pseudomonadati</taxon>
        <taxon>Pseudomonadota</taxon>
        <taxon>Gammaproteobacteria</taxon>
        <taxon>Moraxellales</taxon>
        <taxon>Moraxellaceae</taxon>
        <taxon>Acinetobacter</taxon>
    </lineage>
</organism>
<dbReference type="AlphaFoldDB" id="A0A8H2K1Q9"/>
<gene>
    <name evidence="1" type="ORF">FHY67_04535</name>
</gene>
<dbReference type="Proteomes" id="UP000314285">
    <property type="component" value="Unassembled WGS sequence"/>
</dbReference>
<protein>
    <submittedName>
        <fullName evidence="1">Uncharacterized protein</fullName>
    </submittedName>
</protein>
<proteinExistence type="predicted"/>
<reference evidence="1 2" key="1">
    <citation type="submission" date="2019-06" db="EMBL/GenBank/DDBJ databases">
        <title>Genome of Acinetobacter radioresistens APH1, a phenol degrading strain.</title>
        <authorList>
            <person name="Liu Y."/>
        </authorList>
    </citation>
    <scope>NUCLEOTIDE SEQUENCE [LARGE SCALE GENOMIC DNA]</scope>
    <source>
        <strain evidence="1 2">APH1</strain>
    </source>
</reference>
<name>A0A8H2K1Q9_ACIRA</name>